<dbReference type="AlphaFoldDB" id="A0A8T2RFH1"/>
<organism evidence="3 4">
    <name type="scientific">Ceratopteris richardii</name>
    <name type="common">Triangle waterfern</name>
    <dbReference type="NCBI Taxonomy" id="49495"/>
    <lineage>
        <taxon>Eukaryota</taxon>
        <taxon>Viridiplantae</taxon>
        <taxon>Streptophyta</taxon>
        <taxon>Embryophyta</taxon>
        <taxon>Tracheophyta</taxon>
        <taxon>Polypodiopsida</taxon>
        <taxon>Polypodiidae</taxon>
        <taxon>Polypodiales</taxon>
        <taxon>Pteridineae</taxon>
        <taxon>Pteridaceae</taxon>
        <taxon>Parkerioideae</taxon>
        <taxon>Ceratopteris</taxon>
    </lineage>
</organism>
<dbReference type="SUPFAM" id="SSF47699">
    <property type="entry name" value="Bifunctional inhibitor/lipid-transfer protein/seed storage 2S albumin"/>
    <property type="match status" value="1"/>
</dbReference>
<dbReference type="InterPro" id="IPR036312">
    <property type="entry name" value="Bifun_inhib/LTP/seed_sf"/>
</dbReference>
<evidence type="ECO:0000256" key="1">
    <source>
        <dbReference type="SAM" id="SignalP"/>
    </source>
</evidence>
<dbReference type="OrthoDB" id="696558at2759"/>
<evidence type="ECO:0000259" key="2">
    <source>
        <dbReference type="Pfam" id="PF00234"/>
    </source>
</evidence>
<name>A0A8T2RFH1_CERRI</name>
<evidence type="ECO:0000313" key="4">
    <source>
        <dbReference type="Proteomes" id="UP000825935"/>
    </source>
</evidence>
<reference evidence="3 4" key="1">
    <citation type="submission" date="2021-08" db="EMBL/GenBank/DDBJ databases">
        <title>WGS assembly of Ceratopteris richardii.</title>
        <authorList>
            <person name="Marchant D.B."/>
            <person name="Chen G."/>
            <person name="Jenkins J."/>
            <person name="Shu S."/>
            <person name="Leebens-Mack J."/>
            <person name="Grimwood J."/>
            <person name="Schmutz J."/>
            <person name="Soltis P."/>
            <person name="Soltis D."/>
            <person name="Chen Z.-H."/>
        </authorList>
    </citation>
    <scope>NUCLEOTIDE SEQUENCE [LARGE SCALE GENOMIC DNA]</scope>
    <source>
        <strain evidence="3">Whitten #5841</strain>
        <tissue evidence="3">Leaf</tissue>
    </source>
</reference>
<protein>
    <recommendedName>
        <fullName evidence="2">Bifunctional inhibitor/plant lipid transfer protein/seed storage helical domain-containing protein</fullName>
    </recommendedName>
</protein>
<feature type="chain" id="PRO_5035930297" description="Bifunctional inhibitor/plant lipid transfer protein/seed storage helical domain-containing protein" evidence="1">
    <location>
        <begin position="21"/>
        <end position="131"/>
    </location>
</feature>
<dbReference type="EMBL" id="CM035432">
    <property type="protein sequence ID" value="KAH7295232.1"/>
    <property type="molecule type" value="Genomic_DNA"/>
</dbReference>
<comment type="caution">
    <text evidence="3">The sequence shown here is derived from an EMBL/GenBank/DDBJ whole genome shotgun (WGS) entry which is preliminary data.</text>
</comment>
<sequence>MAALHMGNIVAVALFFSALATLGDVCGTSRSGTTTWLVNIIELSVCSPLLGGILGVPHGDCCALLDLIGLDVEICLCLTIEANVLGIINIDIPTLDIVARIMTACVQILPSNLTCTPRFFEKAPVSFPFSL</sequence>
<feature type="domain" description="Bifunctional inhibitor/plant lipid transfer protein/seed storage helical" evidence="2">
    <location>
        <begin position="42"/>
        <end position="113"/>
    </location>
</feature>
<dbReference type="Gene3D" id="1.10.110.10">
    <property type="entry name" value="Plant lipid-transfer and hydrophobic proteins"/>
    <property type="match status" value="1"/>
</dbReference>
<accession>A0A8T2RFH1</accession>
<evidence type="ECO:0000313" key="3">
    <source>
        <dbReference type="EMBL" id="KAH7295232.1"/>
    </source>
</evidence>
<keyword evidence="1" id="KW-0732">Signal</keyword>
<gene>
    <name evidence="3" type="ORF">KP509_27G038600</name>
</gene>
<dbReference type="InterPro" id="IPR016140">
    <property type="entry name" value="Bifunc_inhib/LTP/seed_store"/>
</dbReference>
<keyword evidence="4" id="KW-1185">Reference proteome</keyword>
<dbReference type="Proteomes" id="UP000825935">
    <property type="component" value="Chromosome 27"/>
</dbReference>
<feature type="signal peptide" evidence="1">
    <location>
        <begin position="1"/>
        <end position="20"/>
    </location>
</feature>
<dbReference type="Pfam" id="PF00234">
    <property type="entry name" value="Tryp_alpha_amyl"/>
    <property type="match status" value="1"/>
</dbReference>
<proteinExistence type="predicted"/>